<dbReference type="EMBL" id="CCDI010000003">
    <property type="protein sequence ID" value="CDQ24694.1"/>
    <property type="molecule type" value="Genomic_DNA"/>
</dbReference>
<organism evidence="2 3">
    <name type="scientific">Halobacillus karajensis</name>
    <dbReference type="NCBI Taxonomy" id="195088"/>
    <lineage>
        <taxon>Bacteria</taxon>
        <taxon>Bacillati</taxon>
        <taxon>Bacillota</taxon>
        <taxon>Bacilli</taxon>
        <taxon>Bacillales</taxon>
        <taxon>Bacillaceae</taxon>
        <taxon>Halobacillus</taxon>
    </lineage>
</organism>
<dbReference type="OrthoDB" id="2989832at2"/>
<evidence type="ECO:0000259" key="1">
    <source>
        <dbReference type="Pfam" id="PF03413"/>
    </source>
</evidence>
<gene>
    <name evidence="2" type="ORF">BN983_02989</name>
</gene>
<proteinExistence type="predicted"/>
<reference evidence="3" key="1">
    <citation type="submission" date="2014-03" db="EMBL/GenBank/DDBJ databases">
        <authorList>
            <person name="Urmite Genomes U."/>
        </authorList>
    </citation>
    <scope>NUCLEOTIDE SEQUENCE [LARGE SCALE GENOMIC DNA]</scope>
    <source>
        <strain evidence="3">HD-03</strain>
    </source>
</reference>
<evidence type="ECO:0000313" key="3">
    <source>
        <dbReference type="Proteomes" id="UP000028868"/>
    </source>
</evidence>
<sequence>MNWKKVALAAGVGALAGYVVKEQISNGQGVTPEKALKIAKEAFKKQGPISGSWIYMKPEELNKNGINYDVYRGGISKNQDGETSQFEFYIDTETGTIVDVAETTA</sequence>
<protein>
    <submittedName>
        <fullName evidence="2">Small secreted protein</fullName>
    </submittedName>
</protein>
<feature type="domain" description="PepSY" evidence="1">
    <location>
        <begin position="30"/>
        <end position="100"/>
    </location>
</feature>
<dbReference type="Pfam" id="PF03413">
    <property type="entry name" value="PepSY"/>
    <property type="match status" value="1"/>
</dbReference>
<dbReference type="Proteomes" id="UP000028868">
    <property type="component" value="Unassembled WGS sequence"/>
</dbReference>
<keyword evidence="3" id="KW-1185">Reference proteome</keyword>
<evidence type="ECO:0000313" key="2">
    <source>
        <dbReference type="EMBL" id="CDQ24694.1"/>
    </source>
</evidence>
<comment type="caution">
    <text evidence="2">The sequence shown here is derived from an EMBL/GenBank/DDBJ whole genome shotgun (WGS) entry which is preliminary data.</text>
</comment>
<dbReference type="InterPro" id="IPR025711">
    <property type="entry name" value="PepSY"/>
</dbReference>
<dbReference type="AlphaFoldDB" id="A0A024P6P9"/>
<accession>A0A024P6P9</accession>
<dbReference type="RefSeq" id="WP_035509717.1">
    <property type="nucleotide sequence ID" value="NZ_CCDH010000001.1"/>
</dbReference>
<reference evidence="2 3" key="2">
    <citation type="submission" date="2014-05" db="EMBL/GenBank/DDBJ databases">
        <title>Draft genome sequence of Halobacillus karajensis HK-03.</title>
        <authorList>
            <person name="Khelaifia S."/>
            <person name="Croce O."/>
            <person name="Lagier J.C."/>
            <person name="Raoult D."/>
        </authorList>
    </citation>
    <scope>NUCLEOTIDE SEQUENCE [LARGE SCALE GENOMIC DNA]</scope>
    <source>
        <strain evidence="2 3">HD-03</strain>
    </source>
</reference>
<name>A0A024P6P9_9BACI</name>